<keyword evidence="6" id="KW-0443">Lipid metabolism</keyword>
<dbReference type="EC" id="3.1.4.4" evidence="2"/>
<evidence type="ECO:0000259" key="9">
    <source>
        <dbReference type="PROSITE" id="PS50035"/>
    </source>
</evidence>
<feature type="compositionally biased region" description="Acidic residues" evidence="7">
    <location>
        <begin position="706"/>
        <end position="726"/>
    </location>
</feature>
<dbReference type="OrthoDB" id="14911at2759"/>
<dbReference type="SMART" id="SM00155">
    <property type="entry name" value="PLDc"/>
    <property type="match status" value="2"/>
</dbReference>
<evidence type="ECO:0000256" key="5">
    <source>
        <dbReference type="ARBA" id="ARBA00022963"/>
    </source>
</evidence>
<comment type="caution">
    <text evidence="10">The sequence shown here is derived from an EMBL/GenBank/DDBJ whole genome shotgun (WGS) entry which is preliminary data.</text>
</comment>
<evidence type="ECO:0000256" key="1">
    <source>
        <dbReference type="ARBA" id="ARBA00000798"/>
    </source>
</evidence>
<dbReference type="PANTHER" id="PTHR18896">
    <property type="entry name" value="PHOSPHOLIPASE D"/>
    <property type="match status" value="1"/>
</dbReference>
<name>A0A8J5XS14_DIALT</name>
<feature type="compositionally biased region" description="Low complexity" evidence="7">
    <location>
        <begin position="873"/>
        <end position="891"/>
    </location>
</feature>
<dbReference type="SUPFAM" id="SSF50729">
    <property type="entry name" value="PH domain-like"/>
    <property type="match status" value="1"/>
</dbReference>
<keyword evidence="5" id="KW-0442">Lipid degradation</keyword>
<feature type="transmembrane region" description="Helical" evidence="8">
    <location>
        <begin position="392"/>
        <end position="416"/>
    </location>
</feature>
<feature type="region of interest" description="Disordered" evidence="7">
    <location>
        <begin position="655"/>
        <end position="744"/>
    </location>
</feature>
<dbReference type="InterPro" id="IPR015679">
    <property type="entry name" value="PLipase_D_fam"/>
</dbReference>
<gene>
    <name evidence="10" type="ORF">KFE25_008239</name>
</gene>
<dbReference type="SUPFAM" id="SSF56024">
    <property type="entry name" value="Phospholipase D/nuclease"/>
    <property type="match status" value="3"/>
</dbReference>
<feature type="region of interest" description="Disordered" evidence="7">
    <location>
        <begin position="805"/>
        <end position="830"/>
    </location>
</feature>
<dbReference type="Pfam" id="PF00614">
    <property type="entry name" value="PLDc"/>
    <property type="match status" value="2"/>
</dbReference>
<dbReference type="GO" id="GO:0004630">
    <property type="term" value="F:phospholipase D activity"/>
    <property type="evidence" value="ECO:0007669"/>
    <property type="project" value="UniProtKB-EC"/>
</dbReference>
<evidence type="ECO:0000313" key="11">
    <source>
        <dbReference type="Proteomes" id="UP000751190"/>
    </source>
</evidence>
<feature type="compositionally biased region" description="Gly residues" evidence="7">
    <location>
        <begin position="691"/>
        <end position="705"/>
    </location>
</feature>
<keyword evidence="8" id="KW-0812">Transmembrane</keyword>
<feature type="compositionally biased region" description="Pro residues" evidence="7">
    <location>
        <begin position="814"/>
        <end position="826"/>
    </location>
</feature>
<proteinExistence type="predicted"/>
<feature type="transmembrane region" description="Helical" evidence="8">
    <location>
        <begin position="203"/>
        <end position="225"/>
    </location>
</feature>
<evidence type="ECO:0000256" key="7">
    <source>
        <dbReference type="SAM" id="MobiDB-lite"/>
    </source>
</evidence>
<feature type="compositionally biased region" description="Low complexity" evidence="7">
    <location>
        <begin position="915"/>
        <end position="929"/>
    </location>
</feature>
<feature type="compositionally biased region" description="Basic and acidic residues" evidence="7">
    <location>
        <begin position="332"/>
        <end position="345"/>
    </location>
</feature>
<evidence type="ECO:0000313" key="10">
    <source>
        <dbReference type="EMBL" id="KAG8466860.1"/>
    </source>
</evidence>
<dbReference type="CDD" id="cd09141">
    <property type="entry name" value="PLDc_vPLD1_2_yPLD_like_2"/>
    <property type="match status" value="1"/>
</dbReference>
<feature type="region of interest" description="Disordered" evidence="7">
    <location>
        <begin position="851"/>
        <end position="929"/>
    </location>
</feature>
<feature type="compositionally biased region" description="Low complexity" evidence="7">
    <location>
        <begin position="851"/>
        <end position="863"/>
    </location>
</feature>
<dbReference type="PROSITE" id="PS50035">
    <property type="entry name" value="PLD"/>
    <property type="match status" value="2"/>
</dbReference>
<keyword evidence="8" id="KW-0472">Membrane</keyword>
<dbReference type="Gene3D" id="3.30.870.10">
    <property type="entry name" value="Endonuclease Chain A"/>
    <property type="match status" value="2"/>
</dbReference>
<feature type="domain" description="PLD phosphodiesterase" evidence="9">
    <location>
        <begin position="1335"/>
        <end position="1362"/>
    </location>
</feature>
<dbReference type="GO" id="GO:0009395">
    <property type="term" value="P:phospholipid catabolic process"/>
    <property type="evidence" value="ECO:0007669"/>
    <property type="project" value="TreeGrafter"/>
</dbReference>
<evidence type="ECO:0000256" key="6">
    <source>
        <dbReference type="ARBA" id="ARBA00023098"/>
    </source>
</evidence>
<evidence type="ECO:0000256" key="4">
    <source>
        <dbReference type="ARBA" id="ARBA00022801"/>
    </source>
</evidence>
<organism evidence="10 11">
    <name type="scientific">Diacronema lutheri</name>
    <name type="common">Unicellular marine alga</name>
    <name type="synonym">Monochrysis lutheri</name>
    <dbReference type="NCBI Taxonomy" id="2081491"/>
    <lineage>
        <taxon>Eukaryota</taxon>
        <taxon>Haptista</taxon>
        <taxon>Haptophyta</taxon>
        <taxon>Pavlovophyceae</taxon>
        <taxon>Pavlovales</taxon>
        <taxon>Pavlovaceae</taxon>
        <taxon>Diacronema</taxon>
    </lineage>
</organism>
<keyword evidence="4" id="KW-0378">Hydrolase</keyword>
<sequence length="1672" mass="174919">MEPPRRPSQIFWDAAERQGSSSHSFYSQLAERLEVPFALEIVGVSAREVSPLFGAPACEFVATVRVRGARLAAPFRRSVRFCYRDLCLLHARLLLAHPWAYLRSGAPARLDLRPMGAAARAQTASAVCTDLRALACTHLDSPHVLAFTRSSRLELSPAHAPAELCGWAELQVQHNDGVLQRQPWRVSMRGGCTPGCLFQAYRAALTLLGFYALLGLLSLALQLLLGSSTDSVALKGALLVACALATLAPPVFCQHVILRPKKRRRGWQSALGVACFIVSTVGLRVHYAVATAAVRGSGDALPSGGGGGARRASVDGAPAAALRSDSMASDQPWRRDVQGSRRSPDRAPAPRMAPAAAAPAAPAPATPALFEPAPAARDGRAPAASAVSAASAWLVIEAFLLWSAMFVAPSYVLYWWMSRPSAYRRRWVELHGCALTACHTPADRSAELVFLFDHEFSVAPVDGTPTLELRNSTTELRLRLRSVSRRNAWFGAIRGAVRRGGRAMLSPPPLPRAPPVCARGDKGASAGAGGGNGFWARLVLGSAQGNAAAPRAKLERVALGNGGVRLDASDLAANGAHARVDLENGGVQGVSPAGHAPADSTVAVADAAARENAGGGAGDGASAGTGGGAGGGAGDGAGGGTGGGAGGGARVGAGNDAGNGAGGREHAHGSFAPERGPIDYDTSGGWEDGSDGGGSDGGESDGGGSDGEEIGEGSCSDDADEGEEAADERAAVGAAQRAGDRPARVRAVPRGVRVPTEAAWLVDGGAYFAAVHAAISGAQHTVLIADWWLTPTLFLLRPVDPAAAAEVGGDADGQPPPATETPPPAPAALDWPLSRLPARAALRARGAWPLGEHARSSSTLTSSLDDDDDDPARPSASHRSAAAGARLGRQRAVVDRSSRSAVESSGARAPSEDNASSLGASATSRSGSARTSCRAAADGGAAAAARARAAPALDGVAGTSSRLDVLLRERAESGVQIYVLIFKELSFALGMRSAWVKSTLKRLHRNVHVIRAPDFIARNLGRWSHHEKLLVIDGELAFVGGIDLAYGRYDTAAHALFDADQPHAFPNLDYHNQRLAPLGDVARARRDVLDRQSQPRMPWHDVACCFSGPAVADIAWHFAQRWNYAALVRNLRTPPLIPHERQKPRRARALLRDVLRATREPALAGGASARPLRARVQVLRSAGTWSCGCAHAEHSIARAYAVLIRRASRFIYIENQFFISAADGAPTADGPQNTVAHELLLRIRCAASCGEVLRVMVVLPLFPVAGGHADPERGGATVNCIMHQQFSTICRGGRSLLELLRADGLDPAQYICFFGLRTHAELMTAQFQTARELSEQVYVHSKLMIVDGRDALLGSANLNDRSLLGERDSEVNVLVTDAPRESRAARAARAGAGDAGGDERRRTFSSAADGGDGRDGFSSTLQAQLLTEHLDLARAPAHEAAAILADPASDTAWAAIRALAASNTAAFDAAIRCVPADDIATFAQLEALRQRRGASRSAAALSASAASVTASVTASIPASLHASLHALHVPSLGSVGPSRQSLGVPPSTSRAVSGALRRAPVSSEQAEACALELCDIDVRSGARTPRARDVESAESIGSGRSLAPAEAAVADRPHMLFPFVTLAAASPLEVDVGALARVRGRLCELPLRFLERERLQPEHPNSIMRELIETLQ</sequence>
<evidence type="ECO:0000256" key="8">
    <source>
        <dbReference type="SAM" id="Phobius"/>
    </source>
</evidence>
<feature type="domain" description="PLD phosphodiesterase" evidence="9">
    <location>
        <begin position="1021"/>
        <end position="1048"/>
    </location>
</feature>
<accession>A0A8J5XS14</accession>
<feature type="compositionally biased region" description="Low complexity" evidence="7">
    <location>
        <begin position="349"/>
        <end position="360"/>
    </location>
</feature>
<evidence type="ECO:0000256" key="3">
    <source>
        <dbReference type="ARBA" id="ARBA00022737"/>
    </source>
</evidence>
<dbReference type="EMBL" id="JAGTXO010000007">
    <property type="protein sequence ID" value="KAG8466860.1"/>
    <property type="molecule type" value="Genomic_DNA"/>
</dbReference>
<evidence type="ECO:0000256" key="2">
    <source>
        <dbReference type="ARBA" id="ARBA00012027"/>
    </source>
</evidence>
<feature type="transmembrane region" description="Helical" evidence="8">
    <location>
        <begin position="237"/>
        <end position="258"/>
    </location>
</feature>
<reference evidence="10" key="1">
    <citation type="submission" date="2021-05" db="EMBL/GenBank/DDBJ databases">
        <title>The genome of the haptophyte Pavlova lutheri (Diacronema luteri, Pavlovales) - a model for lipid biosynthesis in eukaryotic algae.</title>
        <authorList>
            <person name="Hulatt C.J."/>
            <person name="Posewitz M.C."/>
        </authorList>
    </citation>
    <scope>NUCLEOTIDE SEQUENCE</scope>
    <source>
        <strain evidence="10">NIVA-4/92</strain>
    </source>
</reference>
<protein>
    <recommendedName>
        <fullName evidence="2">phospholipase D</fullName>
        <ecNumber evidence="2">3.1.4.4</ecNumber>
    </recommendedName>
</protein>
<comment type="catalytic activity">
    <reaction evidence="1">
        <text>a 1,2-diacyl-sn-glycero-3-phosphocholine + H2O = a 1,2-diacyl-sn-glycero-3-phosphate + choline + H(+)</text>
        <dbReference type="Rhea" id="RHEA:14445"/>
        <dbReference type="ChEBI" id="CHEBI:15354"/>
        <dbReference type="ChEBI" id="CHEBI:15377"/>
        <dbReference type="ChEBI" id="CHEBI:15378"/>
        <dbReference type="ChEBI" id="CHEBI:57643"/>
        <dbReference type="ChEBI" id="CHEBI:58608"/>
        <dbReference type="EC" id="3.1.4.4"/>
    </reaction>
</comment>
<keyword evidence="8" id="KW-1133">Transmembrane helix</keyword>
<feature type="region of interest" description="Disordered" evidence="7">
    <location>
        <begin position="321"/>
        <end position="373"/>
    </location>
</feature>
<dbReference type="PANTHER" id="PTHR18896:SF76">
    <property type="entry name" value="PHOSPHOLIPASE"/>
    <property type="match status" value="1"/>
</dbReference>
<keyword evidence="11" id="KW-1185">Reference proteome</keyword>
<feature type="region of interest" description="Disordered" evidence="7">
    <location>
        <begin position="1385"/>
        <end position="1415"/>
    </location>
</feature>
<keyword evidence="3" id="KW-0677">Repeat</keyword>
<dbReference type="Proteomes" id="UP000751190">
    <property type="component" value="Unassembled WGS sequence"/>
</dbReference>
<dbReference type="InterPro" id="IPR001736">
    <property type="entry name" value="PLipase_D/transphosphatidylase"/>
</dbReference>